<dbReference type="OrthoDB" id="9770043at2"/>
<name>A0A1P8KN85_9BACT</name>
<dbReference type="Pfam" id="PF07995">
    <property type="entry name" value="GSDH"/>
    <property type="match status" value="1"/>
</dbReference>
<evidence type="ECO:0000259" key="2">
    <source>
        <dbReference type="Pfam" id="PF07995"/>
    </source>
</evidence>
<dbReference type="EMBL" id="CP019070">
    <property type="protein sequence ID" value="APW66021.1"/>
    <property type="molecule type" value="Genomic_DNA"/>
</dbReference>
<dbReference type="Proteomes" id="UP000186074">
    <property type="component" value="Chromosome"/>
</dbReference>
<evidence type="ECO:0000313" key="4">
    <source>
        <dbReference type="Proteomes" id="UP000186074"/>
    </source>
</evidence>
<gene>
    <name evidence="3" type="ORF">LPB137_09225</name>
</gene>
<dbReference type="AlphaFoldDB" id="A0A1P8KN85"/>
<feature type="signal peptide" evidence="1">
    <location>
        <begin position="1"/>
        <end position="16"/>
    </location>
</feature>
<dbReference type="PANTHER" id="PTHR19328">
    <property type="entry name" value="HEDGEHOG-INTERACTING PROTEIN"/>
    <property type="match status" value="1"/>
</dbReference>
<protein>
    <submittedName>
        <fullName evidence="3">Dehydrogenase</fullName>
    </submittedName>
</protein>
<dbReference type="InterPro" id="IPR011041">
    <property type="entry name" value="Quinoprot_gluc/sorb_DH_b-prop"/>
</dbReference>
<feature type="chain" id="PRO_5012003808" evidence="1">
    <location>
        <begin position="17"/>
        <end position="352"/>
    </location>
</feature>
<dbReference type="RefSeq" id="WP_076087307.1">
    <property type="nucleotide sequence ID" value="NZ_CP019070.1"/>
</dbReference>
<accession>A0A1P8KN85</accession>
<proteinExistence type="predicted"/>
<evidence type="ECO:0000313" key="3">
    <source>
        <dbReference type="EMBL" id="APW66021.1"/>
    </source>
</evidence>
<keyword evidence="4" id="KW-1185">Reference proteome</keyword>
<dbReference type="InterPro" id="IPR012938">
    <property type="entry name" value="Glc/Sorbosone_DH"/>
</dbReference>
<dbReference type="PANTHER" id="PTHR19328:SF75">
    <property type="entry name" value="ALDOSE SUGAR DEHYDROGENASE YLII"/>
    <property type="match status" value="1"/>
</dbReference>
<sequence>MRALFFILLTIVPIFAQMQVTNIASNLGVVWGMTFLDENKLLISQKNGKIILINLKTNEKLNIKNVPKVLYSGQGGLLDIQNKDGWIYFTYSKNVDGFGATALARAKLKADSLVDVKDLLVTKSSSSASHHFGSRITFDDKGHLFFSIGDRGNRDNGQDLKTHAGSILRLNLDGSIPKDNPFVNNANALDEIYSYGHRNPQGLFFDMNSKKLYSNEHGPRGGDEINVIKKGANYGWPIVSKGKEYWNPMYVGEYRSNKNYVDSIKAFIPSIAPSSLISYSGKKYKNLKGNLFSGALKLQHLNQIVLDKNDKVIKENRLFNNLNERIRNVVESPNADIYISTDSGNIYLVNLN</sequence>
<dbReference type="InterPro" id="IPR011042">
    <property type="entry name" value="6-blade_b-propeller_TolB-like"/>
</dbReference>
<dbReference type="KEGG" id="alp:LPB137_09225"/>
<keyword evidence="1" id="KW-0732">Signal</keyword>
<dbReference type="Gene3D" id="2.120.10.30">
    <property type="entry name" value="TolB, C-terminal domain"/>
    <property type="match status" value="1"/>
</dbReference>
<feature type="domain" description="Glucose/Sorbosone dehydrogenase" evidence="2">
    <location>
        <begin position="30"/>
        <end position="345"/>
    </location>
</feature>
<organism evidence="3 4">
    <name type="scientific">Poseidonibacter parvus</name>
    <dbReference type="NCBI Taxonomy" id="1850254"/>
    <lineage>
        <taxon>Bacteria</taxon>
        <taxon>Pseudomonadati</taxon>
        <taxon>Campylobacterota</taxon>
        <taxon>Epsilonproteobacteria</taxon>
        <taxon>Campylobacterales</taxon>
        <taxon>Arcobacteraceae</taxon>
        <taxon>Poseidonibacter</taxon>
    </lineage>
</organism>
<dbReference type="SUPFAM" id="SSF50952">
    <property type="entry name" value="Soluble quinoprotein glucose dehydrogenase"/>
    <property type="match status" value="1"/>
</dbReference>
<evidence type="ECO:0000256" key="1">
    <source>
        <dbReference type="SAM" id="SignalP"/>
    </source>
</evidence>
<reference evidence="3 4" key="1">
    <citation type="submission" date="2017-01" db="EMBL/GenBank/DDBJ databases">
        <title>Genome sequencing of Arcobacter sp. LPB0137.</title>
        <authorList>
            <person name="Lee G.-W."/>
            <person name="Yi H."/>
        </authorList>
    </citation>
    <scope>NUCLEOTIDE SEQUENCE [LARGE SCALE GENOMIC DNA]</scope>
    <source>
        <strain evidence="3 4">LPB0137</strain>
    </source>
</reference>